<dbReference type="GO" id="GO:0005829">
    <property type="term" value="C:cytosol"/>
    <property type="evidence" value="ECO:0007669"/>
    <property type="project" value="TreeGrafter"/>
</dbReference>
<feature type="binding site" evidence="8">
    <location>
        <begin position="145"/>
        <end position="147"/>
    </location>
    <ligand>
        <name>ATP</name>
        <dbReference type="ChEBI" id="CHEBI:30616"/>
    </ligand>
</feature>
<dbReference type="EMBL" id="CP060715">
    <property type="protein sequence ID" value="QNN60693.1"/>
    <property type="molecule type" value="Genomic_DNA"/>
</dbReference>
<dbReference type="Gene3D" id="1.10.240.10">
    <property type="entry name" value="Tyrosyl-Transfer RNA Synthetase"/>
    <property type="match status" value="1"/>
</dbReference>
<evidence type="ECO:0000256" key="4">
    <source>
        <dbReference type="ARBA" id="ARBA00022840"/>
    </source>
</evidence>
<keyword evidence="5 8" id="KW-0648">Protein biosynthesis</keyword>
<feature type="binding site" evidence="8">
    <location>
        <position position="133"/>
    </location>
    <ligand>
        <name>L-tryptophan</name>
        <dbReference type="ChEBI" id="CHEBI:57912"/>
    </ligand>
</feature>
<keyword evidence="11" id="KW-1185">Reference proteome</keyword>
<comment type="catalytic activity">
    <reaction evidence="7 8">
        <text>tRNA(Trp) + L-tryptophan + ATP = L-tryptophyl-tRNA(Trp) + AMP + diphosphate + H(+)</text>
        <dbReference type="Rhea" id="RHEA:24080"/>
        <dbReference type="Rhea" id="RHEA-COMP:9671"/>
        <dbReference type="Rhea" id="RHEA-COMP:9705"/>
        <dbReference type="ChEBI" id="CHEBI:15378"/>
        <dbReference type="ChEBI" id="CHEBI:30616"/>
        <dbReference type="ChEBI" id="CHEBI:33019"/>
        <dbReference type="ChEBI" id="CHEBI:57912"/>
        <dbReference type="ChEBI" id="CHEBI:78442"/>
        <dbReference type="ChEBI" id="CHEBI:78535"/>
        <dbReference type="ChEBI" id="CHEBI:456215"/>
        <dbReference type="EC" id="6.1.1.2"/>
    </reaction>
</comment>
<sequence>MRKTMLSGIKPTGQLTLGNYIGALKPFVASQDDYDLKVFIANLHCVTMPIEPEELRTNLRDALAFYLASGLDPKRCSIFLQTDVHEIAQLGFIMACLTPMGELNRMTQFKDKKDTGISLSGGFYTYPALMSADILIHQAHYVPVGEDQKQHVELARNTAERFNNRFGETFVVPEPVIQKVGSKIYSLQDPTKKMSKSDKEGEKGVIYLRDDLKQARKKIMSAVTDSVGIVQYDPENQPGVANLLTIYASLKEITIEEACAEFKDAQYGTFKKAVADCVCEELEMLQSKYDEFVGSEIIDEILKEGADAVRPTAQETLAKVEKKMGMIW</sequence>
<dbReference type="FunFam" id="1.10.240.10:FF:000002">
    <property type="entry name" value="Tryptophan--tRNA ligase"/>
    <property type="match status" value="1"/>
</dbReference>
<dbReference type="PANTHER" id="PTHR43766:SF1">
    <property type="entry name" value="TRYPTOPHAN--TRNA LIGASE, MITOCHONDRIAL"/>
    <property type="match status" value="1"/>
</dbReference>
<evidence type="ECO:0000256" key="6">
    <source>
        <dbReference type="ARBA" id="ARBA00023146"/>
    </source>
</evidence>
<feature type="binding site" evidence="8">
    <location>
        <position position="184"/>
    </location>
    <ligand>
        <name>ATP</name>
        <dbReference type="ChEBI" id="CHEBI:30616"/>
    </ligand>
</feature>
<dbReference type="Proteomes" id="UP000515928">
    <property type="component" value="Chromosome"/>
</dbReference>
<comment type="subcellular location">
    <subcellularLocation>
        <location evidence="8">Cytoplasm</location>
    </subcellularLocation>
</comment>
<keyword evidence="8" id="KW-0963">Cytoplasm</keyword>
<comment type="similarity">
    <text evidence="1 8 9">Belongs to the class-I aminoacyl-tRNA synthetase family.</text>
</comment>
<dbReference type="InterPro" id="IPR002305">
    <property type="entry name" value="aa-tRNA-synth_Ic"/>
</dbReference>
<evidence type="ECO:0000313" key="11">
    <source>
        <dbReference type="Proteomes" id="UP000515928"/>
    </source>
</evidence>
<dbReference type="GO" id="GO:0006436">
    <property type="term" value="P:tryptophanyl-tRNA aminoacylation"/>
    <property type="evidence" value="ECO:0007669"/>
    <property type="project" value="UniProtKB-UniRule"/>
</dbReference>
<feature type="short sequence motif" description="'KMSKS' region" evidence="8">
    <location>
        <begin position="193"/>
        <end position="197"/>
    </location>
</feature>
<dbReference type="RefSeq" id="WP_187533816.1">
    <property type="nucleotide sequence ID" value="NZ_CBCSHU010000024.1"/>
</dbReference>
<dbReference type="Gene3D" id="3.40.50.620">
    <property type="entry name" value="HUPs"/>
    <property type="match status" value="1"/>
</dbReference>
<dbReference type="InterPro" id="IPR014729">
    <property type="entry name" value="Rossmann-like_a/b/a_fold"/>
</dbReference>
<feature type="binding site" evidence="8">
    <location>
        <begin position="10"/>
        <end position="12"/>
    </location>
    <ligand>
        <name>ATP</name>
        <dbReference type="ChEBI" id="CHEBI:30616"/>
    </ligand>
</feature>
<gene>
    <name evidence="8 10" type="primary">trpS</name>
    <name evidence="10" type="ORF">H9L01_10060</name>
</gene>
<reference evidence="10 11" key="1">
    <citation type="submission" date="2020-08" db="EMBL/GenBank/DDBJ databases">
        <title>Genome sequence of Erysipelothrix inopinata DSM 15511T.</title>
        <authorList>
            <person name="Hyun D.-W."/>
            <person name="Bae J.-W."/>
        </authorList>
    </citation>
    <scope>NUCLEOTIDE SEQUENCE [LARGE SCALE GENOMIC DNA]</scope>
    <source>
        <strain evidence="10 11">DSM 15511</strain>
    </source>
</reference>
<feature type="short sequence motif" description="'HIGH' region" evidence="8">
    <location>
        <begin position="11"/>
        <end position="19"/>
    </location>
</feature>
<feature type="binding site" evidence="8">
    <location>
        <begin position="193"/>
        <end position="197"/>
    </location>
    <ligand>
        <name>ATP</name>
        <dbReference type="ChEBI" id="CHEBI:30616"/>
    </ligand>
</feature>
<evidence type="ECO:0000256" key="2">
    <source>
        <dbReference type="ARBA" id="ARBA00022598"/>
    </source>
</evidence>
<name>A0A7G9RYL8_9FIRM</name>
<dbReference type="GO" id="GO:0005524">
    <property type="term" value="F:ATP binding"/>
    <property type="evidence" value="ECO:0007669"/>
    <property type="project" value="UniProtKB-UniRule"/>
</dbReference>
<organism evidence="10 11">
    <name type="scientific">Erysipelothrix inopinata</name>
    <dbReference type="NCBI Taxonomy" id="225084"/>
    <lineage>
        <taxon>Bacteria</taxon>
        <taxon>Bacillati</taxon>
        <taxon>Bacillota</taxon>
        <taxon>Erysipelotrichia</taxon>
        <taxon>Erysipelotrichales</taxon>
        <taxon>Erysipelotrichaceae</taxon>
        <taxon>Erysipelothrix</taxon>
    </lineage>
</organism>
<dbReference type="AlphaFoldDB" id="A0A7G9RYL8"/>
<dbReference type="KEGG" id="eio:H9L01_10060"/>
<protein>
    <recommendedName>
        <fullName evidence="8">Tryptophan--tRNA ligase</fullName>
        <ecNumber evidence="8">6.1.1.2</ecNumber>
    </recommendedName>
    <alternativeName>
        <fullName evidence="8">Tryptophanyl-tRNA synthetase</fullName>
        <shortName evidence="8">TrpRS</shortName>
    </alternativeName>
</protein>
<evidence type="ECO:0000313" key="10">
    <source>
        <dbReference type="EMBL" id="QNN60693.1"/>
    </source>
</evidence>
<accession>A0A7G9RYL8</accession>
<dbReference type="GO" id="GO:0004830">
    <property type="term" value="F:tryptophan-tRNA ligase activity"/>
    <property type="evidence" value="ECO:0007669"/>
    <property type="project" value="UniProtKB-UniRule"/>
</dbReference>
<dbReference type="PANTHER" id="PTHR43766">
    <property type="entry name" value="TRYPTOPHAN--TRNA LIGASE, MITOCHONDRIAL"/>
    <property type="match status" value="1"/>
</dbReference>
<evidence type="ECO:0000256" key="8">
    <source>
        <dbReference type="HAMAP-Rule" id="MF_00140"/>
    </source>
</evidence>
<dbReference type="NCBIfam" id="TIGR00233">
    <property type="entry name" value="trpS"/>
    <property type="match status" value="1"/>
</dbReference>
<evidence type="ECO:0000256" key="9">
    <source>
        <dbReference type="RuleBase" id="RU363036"/>
    </source>
</evidence>
<keyword evidence="4 8" id="KW-0067">ATP-binding</keyword>
<keyword evidence="2 8" id="KW-0436">Ligase</keyword>
<dbReference type="EC" id="6.1.1.2" evidence="8"/>
<dbReference type="PRINTS" id="PR01039">
    <property type="entry name" value="TRNASYNTHTRP"/>
</dbReference>
<dbReference type="InterPro" id="IPR050203">
    <property type="entry name" value="Trp-tRNA_synthetase"/>
</dbReference>
<keyword evidence="6 8" id="KW-0030">Aminoacyl-tRNA synthetase</keyword>
<proteinExistence type="inferred from homology"/>
<evidence type="ECO:0000256" key="7">
    <source>
        <dbReference type="ARBA" id="ARBA00049929"/>
    </source>
</evidence>
<comment type="function">
    <text evidence="8">Catalyzes the attachment of tryptophan to tRNA(Trp).</text>
</comment>
<dbReference type="InterPro" id="IPR001412">
    <property type="entry name" value="aa-tRNA-synth_I_CS"/>
</dbReference>
<dbReference type="HAMAP" id="MF_00140_B">
    <property type="entry name" value="Trp_tRNA_synth_B"/>
    <property type="match status" value="1"/>
</dbReference>
<dbReference type="CDD" id="cd00806">
    <property type="entry name" value="TrpRS_core"/>
    <property type="match status" value="1"/>
</dbReference>
<dbReference type="PROSITE" id="PS00178">
    <property type="entry name" value="AA_TRNA_LIGASE_I"/>
    <property type="match status" value="1"/>
</dbReference>
<feature type="binding site" evidence="8">
    <location>
        <begin position="18"/>
        <end position="19"/>
    </location>
    <ligand>
        <name>ATP</name>
        <dbReference type="ChEBI" id="CHEBI:30616"/>
    </ligand>
</feature>
<dbReference type="InterPro" id="IPR024109">
    <property type="entry name" value="Trp-tRNA-ligase_bac-type"/>
</dbReference>
<evidence type="ECO:0000256" key="5">
    <source>
        <dbReference type="ARBA" id="ARBA00022917"/>
    </source>
</evidence>
<evidence type="ECO:0000256" key="3">
    <source>
        <dbReference type="ARBA" id="ARBA00022741"/>
    </source>
</evidence>
<dbReference type="InterPro" id="IPR002306">
    <property type="entry name" value="Trp-tRNA-ligase"/>
</dbReference>
<dbReference type="Pfam" id="PF00579">
    <property type="entry name" value="tRNA-synt_1b"/>
    <property type="match status" value="1"/>
</dbReference>
<keyword evidence="3 8" id="KW-0547">Nucleotide-binding</keyword>
<dbReference type="SUPFAM" id="SSF52374">
    <property type="entry name" value="Nucleotidylyl transferase"/>
    <property type="match status" value="1"/>
</dbReference>
<evidence type="ECO:0000256" key="1">
    <source>
        <dbReference type="ARBA" id="ARBA00005594"/>
    </source>
</evidence>
<comment type="subunit">
    <text evidence="8">Homodimer.</text>
</comment>